<dbReference type="KEGG" id="vg:80399264"/>
<feature type="binding site" evidence="9">
    <location>
        <position position="339"/>
    </location>
    <ligand>
        <name>Mg(2+)</name>
        <dbReference type="ChEBI" id="CHEBI:18420"/>
        <label>2</label>
    </ligand>
</feature>
<evidence type="ECO:0000256" key="3">
    <source>
        <dbReference type="ARBA" id="ARBA00022679"/>
    </source>
</evidence>
<dbReference type="InterPro" id="IPR005093">
    <property type="entry name" value="RNArep_beta"/>
</dbReference>
<evidence type="ECO:0000256" key="8">
    <source>
        <dbReference type="ARBA" id="ARBA00048744"/>
    </source>
</evidence>
<dbReference type="InterPro" id="IPR043502">
    <property type="entry name" value="DNA/RNA_pol_sf"/>
</dbReference>
<evidence type="ECO:0000313" key="12">
    <source>
        <dbReference type="Proteomes" id="UP000677053"/>
    </source>
</evidence>
<keyword evidence="6" id="KW-0693">Viral RNA replication</keyword>
<evidence type="ECO:0000259" key="10">
    <source>
        <dbReference type="PROSITE" id="PS50522"/>
    </source>
</evidence>
<dbReference type="GeneID" id="80399264"/>
<keyword evidence="2 11" id="KW-0696">RNA-directed RNA polymerase</keyword>
<dbReference type="SUPFAM" id="SSF56672">
    <property type="entry name" value="DNA/RNA polymerases"/>
    <property type="match status" value="1"/>
</dbReference>
<keyword evidence="9" id="KW-0479">Metal-binding</keyword>
<gene>
    <name evidence="11" type="primary">SRR7976299_13_3</name>
</gene>
<evidence type="ECO:0000256" key="9">
    <source>
        <dbReference type="PIRSR" id="PIRSR605093-1"/>
    </source>
</evidence>
<evidence type="ECO:0000256" key="2">
    <source>
        <dbReference type="ARBA" id="ARBA00022484"/>
    </source>
</evidence>
<keyword evidence="12" id="KW-1185">Reference proteome</keyword>
<name>A0A8S5L0E7_9VIRU</name>
<reference evidence="11" key="1">
    <citation type="submission" date="2020-09" db="EMBL/GenBank/DDBJ databases">
        <title>Leviviricetes taxonomy.</title>
        <authorList>
            <person name="Stockdale S.R."/>
            <person name="Callanan J."/>
            <person name="Adriaenssens E.M."/>
            <person name="Kuhn J.H."/>
            <person name="Rumnieks J."/>
            <person name="Shkoporov A."/>
            <person name="Draper L.A."/>
            <person name="Ross P."/>
            <person name="Hill C."/>
        </authorList>
    </citation>
    <scope>NUCLEOTIDE SEQUENCE</scope>
</reference>
<dbReference type="GO" id="GO:0000166">
    <property type="term" value="F:nucleotide binding"/>
    <property type="evidence" value="ECO:0007669"/>
    <property type="project" value="UniProtKB-KW"/>
</dbReference>
<dbReference type="EMBL" id="BK013710">
    <property type="protein sequence ID" value="DAD51072.1"/>
    <property type="molecule type" value="Genomic_RNA"/>
</dbReference>
<keyword evidence="3" id="KW-0808">Transferase</keyword>
<dbReference type="GO" id="GO:0039694">
    <property type="term" value="P:viral RNA genome replication"/>
    <property type="evidence" value="ECO:0007669"/>
    <property type="project" value="InterPro"/>
</dbReference>
<comment type="catalytic activity">
    <reaction evidence="8">
        <text>RNA(n) + a ribonucleoside 5'-triphosphate = RNA(n+1) + diphosphate</text>
        <dbReference type="Rhea" id="RHEA:21248"/>
        <dbReference type="Rhea" id="RHEA-COMP:14527"/>
        <dbReference type="Rhea" id="RHEA-COMP:17342"/>
        <dbReference type="ChEBI" id="CHEBI:33019"/>
        <dbReference type="ChEBI" id="CHEBI:61557"/>
        <dbReference type="ChEBI" id="CHEBI:140395"/>
        <dbReference type="EC" id="2.7.7.48"/>
    </reaction>
</comment>
<dbReference type="EC" id="2.7.7.48" evidence="1"/>
<dbReference type="GO" id="GO:0003968">
    <property type="term" value="F:RNA-directed RNA polymerase activity"/>
    <property type="evidence" value="ECO:0007669"/>
    <property type="project" value="UniProtKB-KW"/>
</dbReference>
<keyword evidence="4" id="KW-0548">Nucleotidyltransferase</keyword>
<feature type="domain" description="RdRp catalytic" evidence="10">
    <location>
        <begin position="324"/>
        <end position="454"/>
    </location>
</feature>
<evidence type="ECO:0000256" key="4">
    <source>
        <dbReference type="ARBA" id="ARBA00022695"/>
    </source>
</evidence>
<evidence type="ECO:0000256" key="5">
    <source>
        <dbReference type="ARBA" id="ARBA00022741"/>
    </source>
</evidence>
<comment type="cofactor">
    <cofactor evidence="9">
        <name>Mg(2+)</name>
        <dbReference type="ChEBI" id="CHEBI:18420"/>
    </cofactor>
    <text evidence="9">Binds 2 Mg(2+) per subunit.</text>
</comment>
<feature type="binding site" evidence="9">
    <location>
        <position position="422"/>
    </location>
    <ligand>
        <name>Mg(2+)</name>
        <dbReference type="ChEBI" id="CHEBI:18420"/>
        <label>2</label>
    </ligand>
</feature>
<organism evidence="11 12">
    <name type="scientific">ssRNA phage SRR7976299_13</name>
    <dbReference type="NCBI Taxonomy" id="2786635"/>
    <lineage>
        <taxon>Viruses</taxon>
        <taxon>Riboviria</taxon>
        <taxon>Orthornavirae</taxon>
        <taxon>Lenarviricota</taxon>
        <taxon>Leviviricetes</taxon>
        <taxon>Norzivirales</taxon>
        <taxon>Solspiviridae</taxon>
        <taxon>Fahrmivirus</taxon>
        <taxon>Fahrmivirus limadaptatum</taxon>
    </lineage>
</organism>
<keyword evidence="9" id="KW-0460">Magnesium</keyword>
<keyword evidence="5" id="KW-0547">Nucleotide-binding</keyword>
<dbReference type="RefSeq" id="YP_010770066.1">
    <property type="nucleotide sequence ID" value="NC_074152.1"/>
</dbReference>
<evidence type="ECO:0000313" key="11">
    <source>
        <dbReference type="EMBL" id="DAD51072.1"/>
    </source>
</evidence>
<dbReference type="Proteomes" id="UP000677053">
    <property type="component" value="Segment"/>
</dbReference>
<evidence type="ECO:0000256" key="1">
    <source>
        <dbReference type="ARBA" id="ARBA00012494"/>
    </source>
</evidence>
<dbReference type="GO" id="GO:0046872">
    <property type="term" value="F:metal ion binding"/>
    <property type="evidence" value="ECO:0007669"/>
    <property type="project" value="UniProtKB-KW"/>
</dbReference>
<proteinExistence type="predicted"/>
<sequence>MTTFHTGPRPFQGERPHAYSQASLSEELLGNIRQFNEAQQADSGLRVLRSLLSQIVRHPAWADAKPILHALNGPDPVKCLPLAKSLLSQTYDSADEQFIKGQIGALVKKYPFSTSRKIAEEAGMRVFTTGERRNRHMNALLRARRDVHAQHDLHWSMLSIRRYIRRVLGDAPRWDTYPGACNWGPGSNVGVTGRFTHFARKLLADEWTVTPACYPYALTLAKRLPMFWDELGFTRSLLSEDGVTQIVVTCVDSDEFEVRFKSRCKFVDYNKISLAKKDADKDRTIASEPLMNQMVQMAFEDDLRNRLLAEGFDLRNQRRNQDYAREGSLGGFNPRCTIDLRNASGSICRELPYDCLPRSWWIALNSCRSPSWHYKGKTTRYHGFVSMGNGFCFPLETLIFAAICNAAHEYCASRPDFVVYGDDIVVRQSEALVVLELLRRYGFAANPDKTFLFGPFRESCGTDWHGGVDVRPVYLDDDLAKLEHRIRAHNAFVRLGSPQWAPWLASHVANNLPSFVSHFVRPWADETDEAIDGRFHMMQPAKSTHWDKTIQCPAWYGLMFIPKRDKSIEGHSRFATALYHAALKGSDSEMPFAERRETLVRVARFSHSGSRSTWEPEAVRPMVRLSSSSLFIKVFGP</sequence>
<accession>A0A8S5L0E7</accession>
<feature type="binding site" evidence="9">
    <location>
        <position position="423"/>
    </location>
    <ligand>
        <name>Mg(2+)</name>
        <dbReference type="ChEBI" id="CHEBI:18420"/>
        <label>2</label>
    </ligand>
</feature>
<dbReference type="Pfam" id="PF03431">
    <property type="entry name" value="RNA_replicase_B"/>
    <property type="match status" value="1"/>
</dbReference>
<evidence type="ECO:0000256" key="6">
    <source>
        <dbReference type="ARBA" id="ARBA00022953"/>
    </source>
</evidence>
<dbReference type="InterPro" id="IPR007096">
    <property type="entry name" value="RNA-dir_Rpol_cat_phage"/>
</dbReference>
<protein>
    <recommendedName>
        <fullName evidence="1">RNA-directed RNA polymerase</fullName>
        <ecNumber evidence="1">2.7.7.48</ecNumber>
    </recommendedName>
    <alternativeName>
        <fullName evidence="7">RNA replicase beta chain</fullName>
    </alternativeName>
</protein>
<evidence type="ECO:0000256" key="7">
    <source>
        <dbReference type="ARBA" id="ARBA00030248"/>
    </source>
</evidence>
<dbReference type="PROSITE" id="PS50522">
    <property type="entry name" value="RDRP_PHAGE"/>
    <property type="match status" value="1"/>
</dbReference>